<dbReference type="InterPro" id="IPR036259">
    <property type="entry name" value="MFS_trans_sf"/>
</dbReference>
<evidence type="ECO:0000256" key="5">
    <source>
        <dbReference type="ARBA" id="ARBA00022989"/>
    </source>
</evidence>
<dbReference type="Gene3D" id="1.20.1250.20">
    <property type="entry name" value="MFS general substrate transporter like domains"/>
    <property type="match status" value="1"/>
</dbReference>
<feature type="transmembrane region" description="Helical" evidence="7">
    <location>
        <begin position="376"/>
        <end position="397"/>
    </location>
</feature>
<evidence type="ECO:0000259" key="8">
    <source>
        <dbReference type="PROSITE" id="PS50850"/>
    </source>
</evidence>
<keyword evidence="2" id="KW-0813">Transport</keyword>
<name>A0ABW5WIW8_9PSEU</name>
<evidence type="ECO:0000256" key="6">
    <source>
        <dbReference type="ARBA" id="ARBA00023136"/>
    </source>
</evidence>
<keyword evidence="5 7" id="KW-1133">Transmembrane helix</keyword>
<accession>A0ABW5WIW8</accession>
<feature type="transmembrane region" description="Helical" evidence="7">
    <location>
        <begin position="288"/>
        <end position="305"/>
    </location>
</feature>
<dbReference type="CDD" id="cd06173">
    <property type="entry name" value="MFS_MefA_like"/>
    <property type="match status" value="1"/>
</dbReference>
<dbReference type="PANTHER" id="PTHR23513">
    <property type="entry name" value="INTEGRAL MEMBRANE EFFLUX PROTEIN-RELATED"/>
    <property type="match status" value="1"/>
</dbReference>
<feature type="transmembrane region" description="Helical" evidence="7">
    <location>
        <begin position="311"/>
        <end position="330"/>
    </location>
</feature>
<feature type="transmembrane region" description="Helical" evidence="7">
    <location>
        <begin position="260"/>
        <end position="281"/>
    </location>
</feature>
<evidence type="ECO:0000256" key="7">
    <source>
        <dbReference type="SAM" id="Phobius"/>
    </source>
</evidence>
<dbReference type="InterPro" id="IPR020846">
    <property type="entry name" value="MFS_dom"/>
</dbReference>
<reference evidence="10" key="1">
    <citation type="journal article" date="2019" name="Int. J. Syst. Evol. Microbiol.">
        <title>The Global Catalogue of Microorganisms (GCM) 10K type strain sequencing project: providing services to taxonomists for standard genome sequencing and annotation.</title>
        <authorList>
            <consortium name="The Broad Institute Genomics Platform"/>
            <consortium name="The Broad Institute Genome Sequencing Center for Infectious Disease"/>
            <person name="Wu L."/>
            <person name="Ma J."/>
        </authorList>
    </citation>
    <scope>NUCLEOTIDE SEQUENCE [LARGE SCALE GENOMIC DNA]</scope>
    <source>
        <strain evidence="10">IBRC-M 10906</strain>
    </source>
</reference>
<dbReference type="RefSeq" id="WP_377395027.1">
    <property type="nucleotide sequence ID" value="NZ_JBHSAN010000054.1"/>
</dbReference>
<comment type="caution">
    <text evidence="9">The sequence shown here is derived from an EMBL/GenBank/DDBJ whole genome shotgun (WGS) entry which is preliminary data.</text>
</comment>
<evidence type="ECO:0000256" key="2">
    <source>
        <dbReference type="ARBA" id="ARBA00022448"/>
    </source>
</evidence>
<evidence type="ECO:0000256" key="1">
    <source>
        <dbReference type="ARBA" id="ARBA00004651"/>
    </source>
</evidence>
<feature type="transmembrane region" description="Helical" evidence="7">
    <location>
        <begin position="164"/>
        <end position="190"/>
    </location>
</feature>
<gene>
    <name evidence="9" type="ORF">ACFS2C_27225</name>
</gene>
<feature type="transmembrane region" description="Helical" evidence="7">
    <location>
        <begin position="12"/>
        <end position="33"/>
    </location>
</feature>
<dbReference type="Pfam" id="PF05977">
    <property type="entry name" value="MFS_3"/>
    <property type="match status" value="1"/>
</dbReference>
<dbReference type="PANTHER" id="PTHR23513:SF6">
    <property type="entry name" value="MAJOR FACILITATOR SUPERFAMILY ASSOCIATED DOMAIN-CONTAINING PROTEIN"/>
    <property type="match status" value="1"/>
</dbReference>
<dbReference type="InterPro" id="IPR010290">
    <property type="entry name" value="TM_effector"/>
</dbReference>
<protein>
    <submittedName>
        <fullName evidence="9">MFS transporter</fullName>
    </submittedName>
</protein>
<proteinExistence type="predicted"/>
<keyword evidence="6 7" id="KW-0472">Membrane</keyword>
<keyword evidence="3" id="KW-1003">Cell membrane</keyword>
<feature type="transmembrane region" description="Helical" evidence="7">
    <location>
        <begin position="86"/>
        <end position="107"/>
    </location>
</feature>
<sequence length="400" mass="40652">MTRSRGTRDRRLAWLLGSSSLANLGDGIAKVAFPLLAATTTRDPVLIAGLSAAQFLPWLLFALLAGALLDRVDRRKAIVLANVARAVVVGGMAALVLAGEVSIWLVYAGALLVGVAETVADSAANVLIPSVAGETGLESANSRLQATEIVGQSFLGGPVGSLTFAVFAAFPFVLTSSAFAIGAALLVAMAGSYRPRGKSRPATTLRADLADGLRWVGRNPLVLRLVVVAGSLSLITELAQAQLVLYALEDLGLSEATFGVFAFAGGIGGLAGAAVASRLLARFRQRTVLAVSVAVAGLAIGGMGFSPVPALSATLFGLFAAAVVIGNVMLATARHRLVPGELLGRVIGVWRTVVWGALPAGALLGGLLTELLGSTSATFVVSGALQLALACAALAAARRL</sequence>
<keyword evidence="10" id="KW-1185">Reference proteome</keyword>
<evidence type="ECO:0000256" key="4">
    <source>
        <dbReference type="ARBA" id="ARBA00022692"/>
    </source>
</evidence>
<dbReference type="PROSITE" id="PS50850">
    <property type="entry name" value="MFS"/>
    <property type="match status" value="1"/>
</dbReference>
<evidence type="ECO:0000313" key="9">
    <source>
        <dbReference type="EMBL" id="MFD2803091.1"/>
    </source>
</evidence>
<dbReference type="Proteomes" id="UP001597478">
    <property type="component" value="Unassembled WGS sequence"/>
</dbReference>
<dbReference type="SUPFAM" id="SSF103473">
    <property type="entry name" value="MFS general substrate transporter"/>
    <property type="match status" value="1"/>
</dbReference>
<feature type="transmembrane region" description="Helical" evidence="7">
    <location>
        <begin position="221"/>
        <end position="248"/>
    </location>
</feature>
<comment type="subcellular location">
    <subcellularLocation>
        <location evidence="1">Cell membrane</location>
        <topology evidence="1">Multi-pass membrane protein</topology>
    </subcellularLocation>
</comment>
<evidence type="ECO:0000256" key="3">
    <source>
        <dbReference type="ARBA" id="ARBA00022475"/>
    </source>
</evidence>
<keyword evidence="4 7" id="KW-0812">Transmembrane</keyword>
<organism evidence="9 10">
    <name type="scientific">Prauserella oleivorans</name>
    <dbReference type="NCBI Taxonomy" id="1478153"/>
    <lineage>
        <taxon>Bacteria</taxon>
        <taxon>Bacillati</taxon>
        <taxon>Actinomycetota</taxon>
        <taxon>Actinomycetes</taxon>
        <taxon>Pseudonocardiales</taxon>
        <taxon>Pseudonocardiaceae</taxon>
        <taxon>Prauserella</taxon>
    </lineage>
</organism>
<feature type="transmembrane region" description="Helical" evidence="7">
    <location>
        <begin position="45"/>
        <end position="65"/>
    </location>
</feature>
<evidence type="ECO:0000313" key="10">
    <source>
        <dbReference type="Proteomes" id="UP001597478"/>
    </source>
</evidence>
<dbReference type="EMBL" id="JBHUOF010000049">
    <property type="protein sequence ID" value="MFD2803091.1"/>
    <property type="molecule type" value="Genomic_DNA"/>
</dbReference>
<feature type="transmembrane region" description="Helical" evidence="7">
    <location>
        <begin position="342"/>
        <end position="364"/>
    </location>
</feature>
<feature type="domain" description="Major facilitator superfamily (MFS) profile" evidence="8">
    <location>
        <begin position="11"/>
        <end position="400"/>
    </location>
</feature>